<evidence type="ECO:0000256" key="1">
    <source>
        <dbReference type="SAM" id="MobiDB-lite"/>
    </source>
</evidence>
<evidence type="ECO:0000313" key="3">
    <source>
        <dbReference type="Proteomes" id="UP001642464"/>
    </source>
</evidence>
<keyword evidence="3" id="KW-1185">Reference proteome</keyword>
<sequence>MQDKPLVHPVSRATRDQLLQHRMQGHEPYDPRCLTCVKARGIVQHRRVSEEHVESEAIGAAERAVRRLKESLGVLRADLNEAGLDVRMSTEGMTDVLRFLALQYNHFGKSRGSNMSPLEVACGRTLSKPASTLFGATVLAQLPSSVRQWAPNETRAIEAAFIHVGMGDGPLVQGYVRIDGQRQLRRFHARNARAIEPLAWDTDLVDSSLIPQLPPEGPRGHLQGQRDQPLGSKPSPELNLPFPKVDLPSKGGIDKEMMDHEIEMDYEPESPYEPPVVHPTEEKAIPEEHMDEDLQCLQLGLFQVADGMALSNFFHDKPVAEALVMQEIGRVVPTK</sequence>
<dbReference type="EMBL" id="CAXAMM010014893">
    <property type="protein sequence ID" value="CAK9034938.1"/>
    <property type="molecule type" value="Genomic_DNA"/>
</dbReference>
<feature type="non-terminal residue" evidence="2">
    <location>
        <position position="335"/>
    </location>
</feature>
<gene>
    <name evidence="2" type="ORF">SCF082_LOCUS21076</name>
</gene>
<accession>A0ABP0L8L4</accession>
<protein>
    <submittedName>
        <fullName evidence="2">CCHC-type domain-containing protein</fullName>
    </submittedName>
</protein>
<name>A0ABP0L8L4_9DINO</name>
<evidence type="ECO:0000313" key="2">
    <source>
        <dbReference type="EMBL" id="CAK9034938.1"/>
    </source>
</evidence>
<proteinExistence type="predicted"/>
<reference evidence="2 3" key="1">
    <citation type="submission" date="2024-02" db="EMBL/GenBank/DDBJ databases">
        <authorList>
            <person name="Chen Y."/>
            <person name="Shah S."/>
            <person name="Dougan E. K."/>
            <person name="Thang M."/>
            <person name="Chan C."/>
        </authorList>
    </citation>
    <scope>NUCLEOTIDE SEQUENCE [LARGE SCALE GENOMIC DNA]</scope>
</reference>
<feature type="region of interest" description="Disordered" evidence="1">
    <location>
        <begin position="209"/>
        <end position="250"/>
    </location>
</feature>
<dbReference type="Proteomes" id="UP001642464">
    <property type="component" value="Unassembled WGS sequence"/>
</dbReference>
<organism evidence="2 3">
    <name type="scientific">Durusdinium trenchii</name>
    <dbReference type="NCBI Taxonomy" id="1381693"/>
    <lineage>
        <taxon>Eukaryota</taxon>
        <taxon>Sar</taxon>
        <taxon>Alveolata</taxon>
        <taxon>Dinophyceae</taxon>
        <taxon>Suessiales</taxon>
        <taxon>Symbiodiniaceae</taxon>
        <taxon>Durusdinium</taxon>
    </lineage>
</organism>
<comment type="caution">
    <text evidence="2">The sequence shown here is derived from an EMBL/GenBank/DDBJ whole genome shotgun (WGS) entry which is preliminary data.</text>
</comment>